<dbReference type="GO" id="GO:0016705">
    <property type="term" value="F:oxidoreductase activity, acting on paired donors, with incorporation or reduction of molecular oxygen"/>
    <property type="evidence" value="ECO:0007669"/>
    <property type="project" value="InterPro"/>
</dbReference>
<evidence type="ECO:0000256" key="8">
    <source>
        <dbReference type="ARBA" id="ARBA00023033"/>
    </source>
</evidence>
<reference evidence="11 12" key="1">
    <citation type="submission" date="2024-01" db="EMBL/GenBank/DDBJ databases">
        <title>A draft genome for a cacao thread blight-causing isolate of Paramarasmius palmivorus.</title>
        <authorList>
            <person name="Baruah I.K."/>
            <person name="Bukari Y."/>
            <person name="Amoako-Attah I."/>
            <person name="Meinhardt L.W."/>
            <person name="Bailey B.A."/>
            <person name="Cohen S.P."/>
        </authorList>
    </citation>
    <scope>NUCLEOTIDE SEQUENCE [LARGE SCALE GENOMIC DNA]</scope>
    <source>
        <strain evidence="11 12">GH-12</strain>
    </source>
</reference>
<comment type="cofactor">
    <cofactor evidence="1 9">
        <name>heme</name>
        <dbReference type="ChEBI" id="CHEBI:30413"/>
    </cofactor>
</comment>
<evidence type="ECO:0000256" key="2">
    <source>
        <dbReference type="ARBA" id="ARBA00005179"/>
    </source>
</evidence>
<dbReference type="InterPro" id="IPR017972">
    <property type="entry name" value="Cyt_P450_CS"/>
</dbReference>
<dbReference type="Proteomes" id="UP001383192">
    <property type="component" value="Unassembled WGS sequence"/>
</dbReference>
<protein>
    <recommendedName>
        <fullName evidence="13">Cytochrome P450</fullName>
    </recommendedName>
</protein>
<accession>A0AAW0D7Y9</accession>
<dbReference type="PRINTS" id="PR00463">
    <property type="entry name" value="EP450I"/>
</dbReference>
<dbReference type="InterPro" id="IPR050364">
    <property type="entry name" value="Cytochrome_P450_fung"/>
</dbReference>
<proteinExistence type="inferred from homology"/>
<evidence type="ECO:0000256" key="9">
    <source>
        <dbReference type="PIRSR" id="PIRSR602401-1"/>
    </source>
</evidence>
<evidence type="ECO:0000256" key="5">
    <source>
        <dbReference type="ARBA" id="ARBA00022723"/>
    </source>
</evidence>
<dbReference type="InterPro" id="IPR001128">
    <property type="entry name" value="Cyt_P450"/>
</dbReference>
<gene>
    <name evidence="11" type="ORF">VNI00_006643</name>
</gene>
<keyword evidence="5 9" id="KW-0479">Metal-binding</keyword>
<dbReference type="PROSITE" id="PS00086">
    <property type="entry name" value="CYTOCHROME_P450"/>
    <property type="match status" value="1"/>
</dbReference>
<keyword evidence="8 10" id="KW-0503">Monooxygenase</keyword>
<name>A0AAW0D7Y9_9AGAR</name>
<dbReference type="PANTHER" id="PTHR46300">
    <property type="entry name" value="P450, PUTATIVE (EUROFUNG)-RELATED-RELATED"/>
    <property type="match status" value="1"/>
</dbReference>
<evidence type="ECO:0008006" key="13">
    <source>
        <dbReference type="Google" id="ProtNLM"/>
    </source>
</evidence>
<dbReference type="SUPFAM" id="SSF48264">
    <property type="entry name" value="Cytochrome P450"/>
    <property type="match status" value="1"/>
</dbReference>
<feature type="binding site" description="axial binding residue" evidence="9">
    <location>
        <position position="280"/>
    </location>
    <ligand>
        <name>heme</name>
        <dbReference type="ChEBI" id="CHEBI:30413"/>
    </ligand>
    <ligandPart>
        <name>Fe</name>
        <dbReference type="ChEBI" id="CHEBI:18248"/>
    </ligandPart>
</feature>
<evidence type="ECO:0000256" key="10">
    <source>
        <dbReference type="RuleBase" id="RU000461"/>
    </source>
</evidence>
<dbReference type="PANTHER" id="PTHR46300:SF7">
    <property type="entry name" value="P450, PUTATIVE (EUROFUNG)-RELATED"/>
    <property type="match status" value="1"/>
</dbReference>
<evidence type="ECO:0000256" key="1">
    <source>
        <dbReference type="ARBA" id="ARBA00001971"/>
    </source>
</evidence>
<comment type="pathway">
    <text evidence="2">Secondary metabolite biosynthesis.</text>
</comment>
<evidence type="ECO:0000313" key="11">
    <source>
        <dbReference type="EMBL" id="KAK7047412.1"/>
    </source>
</evidence>
<evidence type="ECO:0000256" key="4">
    <source>
        <dbReference type="ARBA" id="ARBA00022617"/>
    </source>
</evidence>
<organism evidence="11 12">
    <name type="scientific">Paramarasmius palmivorus</name>
    <dbReference type="NCBI Taxonomy" id="297713"/>
    <lineage>
        <taxon>Eukaryota</taxon>
        <taxon>Fungi</taxon>
        <taxon>Dikarya</taxon>
        <taxon>Basidiomycota</taxon>
        <taxon>Agaricomycotina</taxon>
        <taxon>Agaricomycetes</taxon>
        <taxon>Agaricomycetidae</taxon>
        <taxon>Agaricales</taxon>
        <taxon>Marasmiineae</taxon>
        <taxon>Marasmiaceae</taxon>
        <taxon>Paramarasmius</taxon>
    </lineage>
</organism>
<dbReference type="InterPro" id="IPR036396">
    <property type="entry name" value="Cyt_P450_sf"/>
</dbReference>
<comment type="similarity">
    <text evidence="3 10">Belongs to the cytochrome P450 family.</text>
</comment>
<dbReference type="EMBL" id="JAYKXP010000020">
    <property type="protein sequence ID" value="KAK7047412.1"/>
    <property type="molecule type" value="Genomic_DNA"/>
</dbReference>
<dbReference type="Gene3D" id="1.10.630.10">
    <property type="entry name" value="Cytochrome P450"/>
    <property type="match status" value="1"/>
</dbReference>
<dbReference type="GO" id="GO:0020037">
    <property type="term" value="F:heme binding"/>
    <property type="evidence" value="ECO:0007669"/>
    <property type="project" value="InterPro"/>
</dbReference>
<keyword evidence="4 9" id="KW-0349">Heme</keyword>
<dbReference type="InterPro" id="IPR002401">
    <property type="entry name" value="Cyt_P450_E_grp-I"/>
</dbReference>
<keyword evidence="6 10" id="KW-0560">Oxidoreductase</keyword>
<evidence type="ECO:0000313" key="12">
    <source>
        <dbReference type="Proteomes" id="UP001383192"/>
    </source>
</evidence>
<evidence type="ECO:0000256" key="3">
    <source>
        <dbReference type="ARBA" id="ARBA00010617"/>
    </source>
</evidence>
<keyword evidence="7 9" id="KW-0408">Iron</keyword>
<dbReference type="Pfam" id="PF00067">
    <property type="entry name" value="p450"/>
    <property type="match status" value="1"/>
</dbReference>
<keyword evidence="12" id="KW-1185">Reference proteome</keyword>
<comment type="caution">
    <text evidence="11">The sequence shown here is derived from an EMBL/GenBank/DDBJ whole genome shotgun (WGS) entry which is preliminary data.</text>
</comment>
<sequence>MRHMAGSIILSITYGITIKSSEQGEPAIDTADRALHGFVAAGVPGSFLVDYIPSLQHVPSWFPGAGWKRKAIKWGEDADQMLNEPFEVVKKNMAKGTQKPCFVSYCLEKEKADPDYEQVVKEAAGAMYLAGTDTSVCCLHSFFLAIKNHPSVLRRAQEELDRVVGDERLPDARDLVVGKDGDGDVKLPYVWAILNEVMRWQPVNPMGLAHLVTEEDTYRGYRIPKDSVVLGNAWALLHDETLYGAHPDSFIPERWLTSDGRLNTEIPEPMIFWGSGRRICPGRQFAFSSMFNVIACVMHCFDVTAPTDEPVSSGGAFESSLQK</sequence>
<dbReference type="GO" id="GO:0005506">
    <property type="term" value="F:iron ion binding"/>
    <property type="evidence" value="ECO:0007669"/>
    <property type="project" value="InterPro"/>
</dbReference>
<evidence type="ECO:0000256" key="6">
    <source>
        <dbReference type="ARBA" id="ARBA00023002"/>
    </source>
</evidence>
<dbReference type="AlphaFoldDB" id="A0AAW0D7Y9"/>
<dbReference type="GO" id="GO:0004497">
    <property type="term" value="F:monooxygenase activity"/>
    <property type="evidence" value="ECO:0007669"/>
    <property type="project" value="UniProtKB-KW"/>
</dbReference>
<evidence type="ECO:0000256" key="7">
    <source>
        <dbReference type="ARBA" id="ARBA00023004"/>
    </source>
</evidence>
<dbReference type="PRINTS" id="PR00385">
    <property type="entry name" value="P450"/>
</dbReference>